<comment type="caution">
    <text evidence="1">The sequence shown here is derived from an EMBL/GenBank/DDBJ whole genome shotgun (WGS) entry which is preliminary data.</text>
</comment>
<sequence>MKVGAQVMLIKNVVQGTLVNGSVGSVIAFATVYEAIQHHIRIAGIDPEDKKFQGSEEDTLIEVSKALKLQYTEPGEEPQAQQQQSGSQPKFSIEEKWPLVRFTDGLLLLCTPVEFTVVGIKGNLEARRQQVPLILAWALSIHKSQGQTLERVKIDMEHIFEKGQAYVALSRARSMDGLQIFNFNHAKIQVHPLVLKWQEFWLSLGDEDAEFLDSEGAFDSFFEPFDDDDIL</sequence>
<dbReference type="PANTHER" id="PTHR47642">
    <property type="entry name" value="ATP-DEPENDENT DNA HELICASE"/>
    <property type="match status" value="1"/>
</dbReference>
<organism evidence="1 2">
    <name type="scientific">Candolleomyces aberdarensis</name>
    <dbReference type="NCBI Taxonomy" id="2316362"/>
    <lineage>
        <taxon>Eukaryota</taxon>
        <taxon>Fungi</taxon>
        <taxon>Dikarya</taxon>
        <taxon>Basidiomycota</taxon>
        <taxon>Agaricomycotina</taxon>
        <taxon>Agaricomycetes</taxon>
        <taxon>Agaricomycetidae</taxon>
        <taxon>Agaricales</taxon>
        <taxon>Agaricineae</taxon>
        <taxon>Psathyrellaceae</taxon>
        <taxon>Candolleomyces</taxon>
    </lineage>
</organism>
<dbReference type="STRING" id="2316362.A0A4Q2DU26"/>
<dbReference type="CDD" id="cd18809">
    <property type="entry name" value="SF1_C_RecD"/>
    <property type="match status" value="1"/>
</dbReference>
<reference evidence="1 2" key="1">
    <citation type="submission" date="2019-01" db="EMBL/GenBank/DDBJ databases">
        <title>Draft genome sequence of Psathyrella aberdarensis IHI B618.</title>
        <authorList>
            <person name="Buettner E."/>
            <person name="Kellner H."/>
        </authorList>
    </citation>
    <scope>NUCLEOTIDE SEQUENCE [LARGE SCALE GENOMIC DNA]</scope>
    <source>
        <strain evidence="1 2">IHI B618</strain>
    </source>
</reference>
<evidence type="ECO:0008006" key="3">
    <source>
        <dbReference type="Google" id="ProtNLM"/>
    </source>
</evidence>
<proteinExistence type="predicted"/>
<dbReference type="Gene3D" id="3.40.50.300">
    <property type="entry name" value="P-loop containing nucleotide triphosphate hydrolases"/>
    <property type="match status" value="1"/>
</dbReference>
<dbReference type="PANTHER" id="PTHR47642:SF5">
    <property type="entry name" value="ATP-DEPENDENT DNA HELICASE"/>
    <property type="match status" value="1"/>
</dbReference>
<evidence type="ECO:0000313" key="2">
    <source>
        <dbReference type="Proteomes" id="UP000290288"/>
    </source>
</evidence>
<dbReference type="Proteomes" id="UP000290288">
    <property type="component" value="Unassembled WGS sequence"/>
</dbReference>
<dbReference type="OrthoDB" id="432234at2759"/>
<protein>
    <recommendedName>
        <fullName evidence="3">ATP-dependent DNA helicase</fullName>
    </recommendedName>
</protein>
<dbReference type="SUPFAM" id="SSF52540">
    <property type="entry name" value="P-loop containing nucleoside triphosphate hydrolases"/>
    <property type="match status" value="1"/>
</dbReference>
<name>A0A4Q2DU26_9AGAR</name>
<gene>
    <name evidence="1" type="ORF">EST38_g2010</name>
</gene>
<keyword evidence="2" id="KW-1185">Reference proteome</keyword>
<dbReference type="InterPro" id="IPR027417">
    <property type="entry name" value="P-loop_NTPase"/>
</dbReference>
<accession>A0A4Q2DU26</accession>
<dbReference type="AlphaFoldDB" id="A0A4Q2DU26"/>
<evidence type="ECO:0000313" key="1">
    <source>
        <dbReference type="EMBL" id="RXW23867.1"/>
    </source>
</evidence>
<dbReference type="InterPro" id="IPR051055">
    <property type="entry name" value="PIF1_helicase"/>
</dbReference>
<dbReference type="EMBL" id="SDEE01000031">
    <property type="protein sequence ID" value="RXW23867.1"/>
    <property type="molecule type" value="Genomic_DNA"/>
</dbReference>